<feature type="transmembrane region" description="Helical" evidence="10">
    <location>
        <begin position="199"/>
        <end position="216"/>
    </location>
</feature>
<protein>
    <recommendedName>
        <fullName evidence="10">Olfactory receptor</fullName>
    </recommendedName>
</protein>
<dbReference type="GeneID" id="101645456"/>
<keyword evidence="4 9" id="KW-0812">Transmembrane</keyword>
<feature type="domain" description="G-protein coupled receptors family 1 profile" evidence="11">
    <location>
        <begin position="41"/>
        <end position="290"/>
    </location>
</feature>
<keyword evidence="6 10" id="KW-1133">Transmembrane helix</keyword>
<dbReference type="CDD" id="cd15434">
    <property type="entry name" value="7tmA_OR2W-like"/>
    <property type="match status" value="1"/>
</dbReference>
<evidence type="ECO:0000256" key="7">
    <source>
        <dbReference type="ARBA" id="ARBA00023136"/>
    </source>
</evidence>
<sequence>MGRENSTSGGDFILVGFSEQPWLEKILFVFILIFYLLTVMGNGTIILVSHLDSQLHTPMYFFLAHLSFIDLTHVTCISPQMLFNLAGSNKSITFVGCVVQLLITLGLGGTECILLAMMAYDRYVAVCQPLHYFTLMPPQLCWILASISWVVGFSNSLIHTPITMTFPRCGHRRINHFYCETPPVLQLACVDTTSYRKEITVLSSVFLVFPLSLILASYGRIAHSVLRMKTPGGRQKAFGTCGSHLTVVSVFYSTVIYMYMAPKPKLSQDVTQFVALLYNLIPSVMNPVIYTLRNRDVKEAIRKLVMGKEKKEDADFS</sequence>
<dbReference type="InterPro" id="IPR017452">
    <property type="entry name" value="GPCR_Rhodpsn_7TM"/>
</dbReference>
<evidence type="ECO:0000256" key="8">
    <source>
        <dbReference type="ARBA" id="ARBA00023224"/>
    </source>
</evidence>
<feature type="transmembrane region" description="Helical" evidence="10">
    <location>
        <begin position="237"/>
        <end position="260"/>
    </location>
</feature>
<dbReference type="PRINTS" id="PR00237">
    <property type="entry name" value="GPCRRHODOPSN"/>
</dbReference>
<evidence type="ECO:0000256" key="4">
    <source>
        <dbReference type="ARBA" id="ARBA00022692"/>
    </source>
</evidence>
<evidence type="ECO:0000256" key="2">
    <source>
        <dbReference type="ARBA" id="ARBA00022475"/>
    </source>
</evidence>
<evidence type="ECO:0000259" key="11">
    <source>
        <dbReference type="PROSITE" id="PS50262"/>
    </source>
</evidence>
<dbReference type="Proteomes" id="UP000694863">
    <property type="component" value="Unplaced"/>
</dbReference>
<proteinExistence type="inferred from homology"/>
<feature type="transmembrane region" description="Helical" evidence="10">
    <location>
        <begin position="92"/>
        <end position="120"/>
    </location>
</feature>
<keyword evidence="9" id="KW-0297">G-protein coupled receptor</keyword>
<dbReference type="RefSeq" id="XP_004697228.1">
    <property type="nucleotide sequence ID" value="XM_004697171.1"/>
</dbReference>
<feature type="transmembrane region" description="Helical" evidence="10">
    <location>
        <begin position="140"/>
        <end position="158"/>
    </location>
</feature>
<dbReference type="PANTHER" id="PTHR26453">
    <property type="entry name" value="OLFACTORY RECEPTOR"/>
    <property type="match status" value="1"/>
</dbReference>
<evidence type="ECO:0000313" key="13">
    <source>
        <dbReference type="RefSeq" id="XP_004697228.1"/>
    </source>
</evidence>
<feature type="transmembrane region" description="Helical" evidence="10">
    <location>
        <begin position="272"/>
        <end position="292"/>
    </location>
</feature>
<evidence type="ECO:0000256" key="5">
    <source>
        <dbReference type="ARBA" id="ARBA00022725"/>
    </source>
</evidence>
<keyword evidence="5 10" id="KW-0552">Olfaction</keyword>
<accession>A0ABM0ICV1</accession>
<evidence type="ECO:0000256" key="9">
    <source>
        <dbReference type="RuleBase" id="RU000688"/>
    </source>
</evidence>
<comment type="similarity">
    <text evidence="9">Belongs to the G-protein coupled receptor 1 family.</text>
</comment>
<organism evidence="12 13">
    <name type="scientific">Echinops telfairi</name>
    <name type="common">Lesser hedgehog tenrec</name>
    <dbReference type="NCBI Taxonomy" id="9371"/>
    <lineage>
        <taxon>Eukaryota</taxon>
        <taxon>Metazoa</taxon>
        <taxon>Chordata</taxon>
        <taxon>Craniata</taxon>
        <taxon>Vertebrata</taxon>
        <taxon>Euteleostomi</taxon>
        <taxon>Mammalia</taxon>
        <taxon>Eutheria</taxon>
        <taxon>Afrotheria</taxon>
        <taxon>Tenrecidae</taxon>
        <taxon>Tenrecinae</taxon>
        <taxon>Echinops</taxon>
    </lineage>
</organism>
<keyword evidence="12" id="KW-1185">Reference proteome</keyword>
<dbReference type="PRINTS" id="PR00245">
    <property type="entry name" value="OLFACTORYR"/>
</dbReference>
<dbReference type="Gene3D" id="1.20.1070.10">
    <property type="entry name" value="Rhodopsin 7-helix transmembrane proteins"/>
    <property type="match status" value="1"/>
</dbReference>
<reference evidence="13" key="1">
    <citation type="submission" date="2025-08" db="UniProtKB">
        <authorList>
            <consortium name="RefSeq"/>
        </authorList>
    </citation>
    <scope>IDENTIFICATION</scope>
</reference>
<dbReference type="InterPro" id="IPR000276">
    <property type="entry name" value="GPCR_Rhodpsn"/>
</dbReference>
<evidence type="ECO:0000256" key="10">
    <source>
        <dbReference type="RuleBase" id="RU363047"/>
    </source>
</evidence>
<comment type="subcellular location">
    <subcellularLocation>
        <location evidence="1 10">Cell membrane</location>
        <topology evidence="1 10">Multi-pass membrane protein</topology>
    </subcellularLocation>
</comment>
<feature type="transmembrane region" description="Helical" evidence="10">
    <location>
        <begin position="60"/>
        <end position="80"/>
    </location>
</feature>
<keyword evidence="7 10" id="KW-0472">Membrane</keyword>
<keyword evidence="2 10" id="KW-1003">Cell membrane</keyword>
<evidence type="ECO:0000256" key="1">
    <source>
        <dbReference type="ARBA" id="ARBA00004651"/>
    </source>
</evidence>
<feature type="transmembrane region" description="Helical" evidence="10">
    <location>
        <begin position="26"/>
        <end position="48"/>
    </location>
</feature>
<dbReference type="PROSITE" id="PS50262">
    <property type="entry name" value="G_PROTEIN_RECEP_F1_2"/>
    <property type="match status" value="1"/>
</dbReference>
<name>A0ABM0ICV1_ECHTE</name>
<evidence type="ECO:0000256" key="6">
    <source>
        <dbReference type="ARBA" id="ARBA00022989"/>
    </source>
</evidence>
<keyword evidence="9" id="KW-0675">Receptor</keyword>
<dbReference type="Pfam" id="PF13853">
    <property type="entry name" value="7tm_4"/>
    <property type="match status" value="1"/>
</dbReference>
<evidence type="ECO:0000313" key="12">
    <source>
        <dbReference type="Proteomes" id="UP000694863"/>
    </source>
</evidence>
<dbReference type="SUPFAM" id="SSF81321">
    <property type="entry name" value="Family A G protein-coupled receptor-like"/>
    <property type="match status" value="1"/>
</dbReference>
<keyword evidence="3 10" id="KW-0716">Sensory transduction</keyword>
<dbReference type="PROSITE" id="PS00237">
    <property type="entry name" value="G_PROTEIN_RECEP_F1_1"/>
    <property type="match status" value="1"/>
</dbReference>
<keyword evidence="8 9" id="KW-0807">Transducer</keyword>
<gene>
    <name evidence="13" type="primary">LOC101645456</name>
</gene>
<dbReference type="InterPro" id="IPR000725">
    <property type="entry name" value="Olfact_rcpt"/>
</dbReference>
<evidence type="ECO:0000256" key="3">
    <source>
        <dbReference type="ARBA" id="ARBA00022606"/>
    </source>
</evidence>